<dbReference type="AlphaFoldDB" id="A0A5D3AWZ8"/>
<dbReference type="SUPFAM" id="SSF54928">
    <property type="entry name" value="RNA-binding domain, RBD"/>
    <property type="match status" value="1"/>
</dbReference>
<dbReference type="InterPro" id="IPR000504">
    <property type="entry name" value="RRM_dom"/>
</dbReference>
<dbReference type="GO" id="GO:0003723">
    <property type="term" value="F:RNA binding"/>
    <property type="evidence" value="ECO:0007669"/>
    <property type="project" value="UniProtKB-UniRule"/>
</dbReference>
<dbReference type="GO" id="GO:0008270">
    <property type="term" value="F:zinc ion binding"/>
    <property type="evidence" value="ECO:0007669"/>
    <property type="project" value="UniProtKB-KW"/>
</dbReference>
<proteinExistence type="predicted"/>
<feature type="region of interest" description="Disordered" evidence="8">
    <location>
        <begin position="597"/>
        <end position="619"/>
    </location>
</feature>
<feature type="domain" description="RRM" evidence="9">
    <location>
        <begin position="252"/>
        <end position="324"/>
    </location>
</feature>
<dbReference type="Proteomes" id="UP000322245">
    <property type="component" value="Unassembled WGS sequence"/>
</dbReference>
<dbReference type="InterPro" id="IPR035979">
    <property type="entry name" value="RBD_domain_sf"/>
</dbReference>
<name>A0A5D3AWZ8_9TREE</name>
<keyword evidence="3 7" id="KW-0862">Zinc</keyword>
<dbReference type="SUPFAM" id="SSF90229">
    <property type="entry name" value="CCCH zinc finger"/>
    <property type="match status" value="1"/>
</dbReference>
<dbReference type="PROSITE" id="PS50103">
    <property type="entry name" value="ZF_C3H1"/>
    <property type="match status" value="1"/>
</dbReference>
<dbReference type="InterPro" id="IPR002483">
    <property type="entry name" value="PWI_dom"/>
</dbReference>
<dbReference type="Gene3D" id="1.20.1390.10">
    <property type="entry name" value="PWI domain"/>
    <property type="match status" value="1"/>
</dbReference>
<feature type="domain" description="C3H1-type" evidence="10">
    <location>
        <begin position="140"/>
        <end position="168"/>
    </location>
</feature>
<dbReference type="InterPro" id="IPR036855">
    <property type="entry name" value="Znf_CCCH_sf"/>
</dbReference>
<feature type="compositionally biased region" description="Basic and acidic residues" evidence="8">
    <location>
        <begin position="609"/>
        <end position="619"/>
    </location>
</feature>
<evidence type="ECO:0000256" key="3">
    <source>
        <dbReference type="ARBA" id="ARBA00022833"/>
    </source>
</evidence>
<dbReference type="Pfam" id="PF00642">
    <property type="entry name" value="zf-CCCH"/>
    <property type="match status" value="1"/>
</dbReference>
<comment type="caution">
    <text evidence="11">The sequence shown here is derived from an EMBL/GenBank/DDBJ whole genome shotgun (WGS) entry which is preliminary data.</text>
</comment>
<feature type="zinc finger region" description="C3H1-type" evidence="7">
    <location>
        <begin position="140"/>
        <end position="168"/>
    </location>
</feature>
<keyword evidence="1 7" id="KW-0479">Metal-binding</keyword>
<dbReference type="PANTHER" id="PTHR14398:SF0">
    <property type="entry name" value="ZINC FINGER PROTEIN SWM"/>
    <property type="match status" value="1"/>
</dbReference>
<dbReference type="InterPro" id="IPR045137">
    <property type="entry name" value="RBM26/27"/>
</dbReference>
<dbReference type="Gene3D" id="3.30.70.330">
    <property type="match status" value="1"/>
</dbReference>
<dbReference type="EMBL" id="NIDF01000053">
    <property type="protein sequence ID" value="TYJ54771.1"/>
    <property type="molecule type" value="Genomic_DNA"/>
</dbReference>
<feature type="region of interest" description="Disordered" evidence="8">
    <location>
        <begin position="192"/>
        <end position="258"/>
    </location>
</feature>
<keyword evidence="4 6" id="KW-0694">RNA-binding</keyword>
<feature type="compositionally biased region" description="Basic residues" evidence="8">
    <location>
        <begin position="490"/>
        <end position="500"/>
    </location>
</feature>
<dbReference type="GO" id="GO:0005634">
    <property type="term" value="C:nucleus"/>
    <property type="evidence" value="ECO:0007669"/>
    <property type="project" value="TreeGrafter"/>
</dbReference>
<evidence type="ECO:0000259" key="9">
    <source>
        <dbReference type="PROSITE" id="PS50102"/>
    </source>
</evidence>
<dbReference type="Pfam" id="PF01480">
    <property type="entry name" value="PWI"/>
    <property type="match status" value="1"/>
</dbReference>
<sequence>MPFNDELDSPDFRAWLTQTIEPLCDADPAVLSDYIIALLKHDASMEEAEWKEFITKELTDFLEASSAPFVDTLFTALSTKAYNAAVPTPVPAPVATHPIPTGPAADIPQYHPQFPAAGPSSGAPAVEDVSMQDATAGVGKSGRPKCRDYHERGYCMRGANCQFEHSEDVLIPTPDMMFQGFFPPFMGMPPGFPGMPGMPPGFPQRGRGGPRGRGGHPGRGGYPPPGQGHGQRPEPDENFLGNREPPKDRNGNTLVVSDIPRQNLTVPSIKDYFSKFGEVTNVAIDPKSARALVSFTSNFEAYQAWKSDQAIFDNRHVKVLWHRPHPGQGAAGQKALEASRTLLENMKKIEAGEGGQKVPPKFSGPEQRLQAALAELEHRERQAKKEPLMAEQKILLARASKSTKEEKLTILKRLKAIAKEIEVLNNPPPKPEGMEIDETKAKLDQELAAHGMEQGSDEELVRLSSQLASLKEKANTYGISPRYSPYAPRGRGRGRGRGGRSVHTLDNRSRTIVVSGDNFADEGARKVAVDWYESTGGAVQVVEGSLRISYPQREMAEKALALGTDQIREQTGIIRTAWEAPQAPDVESYYQPVDVEMGAGASMGETGEEERRGERNDDE</sequence>
<comment type="function">
    <text evidence="5">May be involved in the turnover of nuclear polyadenylated (pA+) RNA.</text>
</comment>
<dbReference type="PROSITE" id="PS50102">
    <property type="entry name" value="RRM"/>
    <property type="match status" value="1"/>
</dbReference>
<evidence type="ECO:0000256" key="4">
    <source>
        <dbReference type="ARBA" id="ARBA00022884"/>
    </source>
</evidence>
<accession>A0A5D3AWZ8</accession>
<evidence type="ECO:0008006" key="13">
    <source>
        <dbReference type="Google" id="ProtNLM"/>
    </source>
</evidence>
<dbReference type="SMART" id="SM00360">
    <property type="entry name" value="RRM"/>
    <property type="match status" value="1"/>
</dbReference>
<evidence type="ECO:0000256" key="5">
    <source>
        <dbReference type="ARBA" id="ARBA00043866"/>
    </source>
</evidence>
<dbReference type="InterPro" id="IPR012677">
    <property type="entry name" value="Nucleotide-bd_a/b_plait_sf"/>
</dbReference>
<feature type="compositionally biased region" description="Pro residues" evidence="8">
    <location>
        <begin position="192"/>
        <end position="202"/>
    </location>
</feature>
<keyword evidence="12" id="KW-1185">Reference proteome</keyword>
<evidence type="ECO:0000256" key="7">
    <source>
        <dbReference type="PROSITE-ProRule" id="PRU00723"/>
    </source>
</evidence>
<evidence type="ECO:0000256" key="8">
    <source>
        <dbReference type="SAM" id="MobiDB-lite"/>
    </source>
</evidence>
<feature type="region of interest" description="Disordered" evidence="8">
    <location>
        <begin position="479"/>
        <end position="505"/>
    </location>
</feature>
<gene>
    <name evidence="11" type="ORF">B9479_004527</name>
</gene>
<evidence type="ECO:0000313" key="12">
    <source>
        <dbReference type="Proteomes" id="UP000322245"/>
    </source>
</evidence>
<organism evidence="11 12">
    <name type="scientific">Cryptococcus floricola</name>
    <dbReference type="NCBI Taxonomy" id="2591691"/>
    <lineage>
        <taxon>Eukaryota</taxon>
        <taxon>Fungi</taxon>
        <taxon>Dikarya</taxon>
        <taxon>Basidiomycota</taxon>
        <taxon>Agaricomycotina</taxon>
        <taxon>Tremellomycetes</taxon>
        <taxon>Tremellales</taxon>
        <taxon>Cryptococcaceae</taxon>
        <taxon>Cryptococcus</taxon>
    </lineage>
</organism>
<evidence type="ECO:0000259" key="10">
    <source>
        <dbReference type="PROSITE" id="PS50103"/>
    </source>
</evidence>
<dbReference type="PANTHER" id="PTHR14398">
    <property type="entry name" value="RNA RECOGNITION RRM/RNP DOMAIN"/>
    <property type="match status" value="1"/>
</dbReference>
<keyword evidence="2 7" id="KW-0863">Zinc-finger</keyword>
<evidence type="ECO:0000256" key="1">
    <source>
        <dbReference type="ARBA" id="ARBA00022723"/>
    </source>
</evidence>
<dbReference type="CDD" id="cd12257">
    <property type="entry name" value="RRM1_RBM26_like"/>
    <property type="match status" value="1"/>
</dbReference>
<protein>
    <recommendedName>
        <fullName evidence="13">C3H1-type domain-containing protein</fullName>
    </recommendedName>
</protein>
<dbReference type="SMART" id="SM00356">
    <property type="entry name" value="ZnF_C3H1"/>
    <property type="match status" value="1"/>
</dbReference>
<evidence type="ECO:0000256" key="6">
    <source>
        <dbReference type="PROSITE-ProRule" id="PRU00176"/>
    </source>
</evidence>
<dbReference type="InterPro" id="IPR000571">
    <property type="entry name" value="Znf_CCCH"/>
</dbReference>
<evidence type="ECO:0000256" key="2">
    <source>
        <dbReference type="ARBA" id="ARBA00022771"/>
    </source>
</evidence>
<reference evidence="11 12" key="1">
    <citation type="submission" date="2017-05" db="EMBL/GenBank/DDBJ databases">
        <title>The Genome Sequence of Tsuchiyaea wingfieldii DSM 27421.</title>
        <authorList>
            <person name="Cuomo C."/>
            <person name="Passer A."/>
            <person name="Billmyre B."/>
            <person name="Heitman J."/>
        </authorList>
    </citation>
    <scope>NUCLEOTIDE SEQUENCE [LARGE SCALE GENOMIC DNA]</scope>
    <source>
        <strain evidence="11 12">DSM 27421</strain>
    </source>
</reference>
<evidence type="ECO:0000313" key="11">
    <source>
        <dbReference type="EMBL" id="TYJ54771.1"/>
    </source>
</evidence>